<dbReference type="AlphaFoldDB" id="X1PRY0"/>
<feature type="non-terminal residue" evidence="1">
    <location>
        <position position="1"/>
    </location>
</feature>
<gene>
    <name evidence="1" type="ORF">S06H3_50261</name>
</gene>
<accession>X1PRY0</accession>
<sequence length="33" mass="3559">NRIPMIIITPLAEDVSIYGAIATVFKSDNGIIL</sequence>
<evidence type="ECO:0000313" key="1">
    <source>
        <dbReference type="EMBL" id="GAI41865.1"/>
    </source>
</evidence>
<protein>
    <submittedName>
        <fullName evidence="1">Uncharacterized protein</fullName>
    </submittedName>
</protein>
<comment type="caution">
    <text evidence="1">The sequence shown here is derived from an EMBL/GenBank/DDBJ whole genome shotgun (WGS) entry which is preliminary data.</text>
</comment>
<proteinExistence type="predicted"/>
<reference evidence="1" key="1">
    <citation type="journal article" date="2014" name="Front. Microbiol.">
        <title>High frequency of phylogenetically diverse reductive dehalogenase-homologous genes in deep subseafloor sedimentary metagenomes.</title>
        <authorList>
            <person name="Kawai M."/>
            <person name="Futagami T."/>
            <person name="Toyoda A."/>
            <person name="Takaki Y."/>
            <person name="Nishi S."/>
            <person name="Hori S."/>
            <person name="Arai W."/>
            <person name="Tsubouchi T."/>
            <person name="Morono Y."/>
            <person name="Uchiyama I."/>
            <person name="Ito T."/>
            <person name="Fujiyama A."/>
            <person name="Inagaki F."/>
            <person name="Takami H."/>
        </authorList>
    </citation>
    <scope>NUCLEOTIDE SEQUENCE</scope>
    <source>
        <strain evidence="1">Expedition CK06-06</strain>
    </source>
</reference>
<organism evidence="1">
    <name type="scientific">marine sediment metagenome</name>
    <dbReference type="NCBI Taxonomy" id="412755"/>
    <lineage>
        <taxon>unclassified sequences</taxon>
        <taxon>metagenomes</taxon>
        <taxon>ecological metagenomes</taxon>
    </lineage>
</organism>
<name>X1PRY0_9ZZZZ</name>
<dbReference type="EMBL" id="BARV01031811">
    <property type="protein sequence ID" value="GAI41865.1"/>
    <property type="molecule type" value="Genomic_DNA"/>
</dbReference>